<evidence type="ECO:0000256" key="10">
    <source>
        <dbReference type="ARBA" id="ARBA00035657"/>
    </source>
</evidence>
<dbReference type="RefSeq" id="WP_101112442.1">
    <property type="nucleotide sequence ID" value="NZ_AP025144.1"/>
</dbReference>
<evidence type="ECO:0000256" key="11">
    <source>
        <dbReference type="ARBA" id="ARBA00035703"/>
    </source>
</evidence>
<protein>
    <recommendedName>
        <fullName evidence="11">Z-ring associated protein G</fullName>
    </recommendedName>
    <alternativeName>
        <fullName evidence="12">Cell division protein ZapG</fullName>
    </alternativeName>
</protein>
<evidence type="ECO:0000256" key="14">
    <source>
        <dbReference type="SAM" id="MobiDB-lite"/>
    </source>
</evidence>
<dbReference type="PIRSF" id="PIRSF006318">
    <property type="entry name" value="YhcB"/>
    <property type="match status" value="1"/>
</dbReference>
<name>A0AAV5NT42_9VIBR</name>
<evidence type="ECO:0000256" key="9">
    <source>
        <dbReference type="ARBA" id="ARBA00023306"/>
    </source>
</evidence>
<evidence type="ECO:0000256" key="7">
    <source>
        <dbReference type="ARBA" id="ARBA00022989"/>
    </source>
</evidence>
<dbReference type="InterPro" id="IPR009386">
    <property type="entry name" value="ZapG-like"/>
</dbReference>
<proteinExistence type="inferred from homology"/>
<accession>A0AAV5NT42</accession>
<comment type="caution">
    <text evidence="16">The sequence shown here is derived from an EMBL/GenBank/DDBJ whole genome shotgun (WGS) entry which is preliminary data.</text>
</comment>
<keyword evidence="3" id="KW-0997">Cell inner membrane</keyword>
<keyword evidence="6" id="KW-0133">Cell shape</keyword>
<comment type="similarity">
    <text evidence="10">Belongs to the ZapG family.</text>
</comment>
<dbReference type="PANTHER" id="PTHR39579:SF1">
    <property type="entry name" value="INNER MEMBRANE PROTEIN YHCB"/>
    <property type="match status" value="1"/>
</dbReference>
<keyword evidence="4" id="KW-0132">Cell division</keyword>
<gene>
    <name evidence="16" type="ORF">GCM10007932_32200</name>
</gene>
<dbReference type="NCBIfam" id="NF008672">
    <property type="entry name" value="PRK11677.1"/>
    <property type="match status" value="1"/>
</dbReference>
<feature type="transmembrane region" description="Helical" evidence="15">
    <location>
        <begin position="6"/>
        <end position="25"/>
    </location>
</feature>
<evidence type="ECO:0000256" key="5">
    <source>
        <dbReference type="ARBA" id="ARBA00022692"/>
    </source>
</evidence>
<dbReference type="Proteomes" id="UP001156690">
    <property type="component" value="Unassembled WGS sequence"/>
</dbReference>
<dbReference type="EMBL" id="BSNX01000039">
    <property type="protein sequence ID" value="GLQ73860.1"/>
    <property type="molecule type" value="Genomic_DNA"/>
</dbReference>
<keyword evidence="8 15" id="KW-0472">Membrane</keyword>
<keyword evidence="2" id="KW-1003">Cell membrane</keyword>
<evidence type="ECO:0000256" key="12">
    <source>
        <dbReference type="ARBA" id="ARBA00035727"/>
    </source>
</evidence>
<evidence type="ECO:0000256" key="6">
    <source>
        <dbReference type="ARBA" id="ARBA00022960"/>
    </source>
</evidence>
<keyword evidence="17" id="KW-1185">Reference proteome</keyword>
<feature type="region of interest" description="Disordered" evidence="14">
    <location>
        <begin position="107"/>
        <end position="148"/>
    </location>
</feature>
<sequence length="148" mass="16598">MPGMYIVIGIVIGLVAGYFLAKLMTPDANKQKSIQKDLEKSKFELEQQRQELADHFAQTAEMLDVLGKDYTKLYQHMAKTSTELLPNVPEQDNPFVKKIAQHTEEEIISKDNGQEAPKDYAHGATGLLKDQEKEVINTPTDEPAPKLS</sequence>
<reference evidence="17" key="1">
    <citation type="journal article" date="2019" name="Int. J. Syst. Evol. Microbiol.">
        <title>The Global Catalogue of Microorganisms (GCM) 10K type strain sequencing project: providing services to taxonomists for standard genome sequencing and annotation.</title>
        <authorList>
            <consortium name="The Broad Institute Genomics Platform"/>
            <consortium name="The Broad Institute Genome Sequencing Center for Infectious Disease"/>
            <person name="Wu L."/>
            <person name="Ma J."/>
        </authorList>
    </citation>
    <scope>NUCLEOTIDE SEQUENCE [LARGE SCALE GENOMIC DNA]</scope>
    <source>
        <strain evidence="17">NBRC 15640</strain>
    </source>
</reference>
<dbReference type="PANTHER" id="PTHR39579">
    <property type="entry name" value="INNER MEMBRANE PROTEIN YHCB"/>
    <property type="match status" value="1"/>
</dbReference>
<feature type="coiled-coil region" evidence="13">
    <location>
        <begin position="31"/>
        <end position="58"/>
    </location>
</feature>
<keyword evidence="7 15" id="KW-1133">Transmembrane helix</keyword>
<dbReference type="GO" id="GO:0008360">
    <property type="term" value="P:regulation of cell shape"/>
    <property type="evidence" value="ECO:0007669"/>
    <property type="project" value="UniProtKB-KW"/>
</dbReference>
<dbReference type="Pfam" id="PF06295">
    <property type="entry name" value="ZapG-like"/>
    <property type="match status" value="1"/>
</dbReference>
<evidence type="ECO:0000256" key="4">
    <source>
        <dbReference type="ARBA" id="ARBA00022618"/>
    </source>
</evidence>
<evidence type="ECO:0000256" key="8">
    <source>
        <dbReference type="ARBA" id="ARBA00023136"/>
    </source>
</evidence>
<keyword evidence="5 15" id="KW-0812">Transmembrane</keyword>
<evidence type="ECO:0000256" key="2">
    <source>
        <dbReference type="ARBA" id="ARBA00022475"/>
    </source>
</evidence>
<evidence type="ECO:0000256" key="15">
    <source>
        <dbReference type="SAM" id="Phobius"/>
    </source>
</evidence>
<keyword evidence="13" id="KW-0175">Coiled coil</keyword>
<organism evidence="16 17">
    <name type="scientific">Vibrio penaeicida</name>
    <dbReference type="NCBI Taxonomy" id="104609"/>
    <lineage>
        <taxon>Bacteria</taxon>
        <taxon>Pseudomonadati</taxon>
        <taxon>Pseudomonadota</taxon>
        <taxon>Gammaproteobacteria</taxon>
        <taxon>Vibrionales</taxon>
        <taxon>Vibrionaceae</taxon>
        <taxon>Vibrio</taxon>
    </lineage>
</organism>
<dbReference type="AlphaFoldDB" id="A0AAV5NT42"/>
<evidence type="ECO:0000313" key="17">
    <source>
        <dbReference type="Proteomes" id="UP001156690"/>
    </source>
</evidence>
<feature type="compositionally biased region" description="Basic and acidic residues" evidence="14">
    <location>
        <begin position="107"/>
        <end position="121"/>
    </location>
</feature>
<keyword evidence="9" id="KW-0131">Cell cycle</keyword>
<evidence type="ECO:0000313" key="16">
    <source>
        <dbReference type="EMBL" id="GLQ73860.1"/>
    </source>
</evidence>
<evidence type="ECO:0000256" key="3">
    <source>
        <dbReference type="ARBA" id="ARBA00022519"/>
    </source>
</evidence>
<comment type="subcellular location">
    <subcellularLocation>
        <location evidence="1">Cell inner membrane</location>
        <topology evidence="1">Single-pass membrane protein</topology>
    </subcellularLocation>
</comment>
<dbReference type="GO" id="GO:0051301">
    <property type="term" value="P:cell division"/>
    <property type="evidence" value="ECO:0007669"/>
    <property type="project" value="UniProtKB-KW"/>
</dbReference>
<evidence type="ECO:0000256" key="13">
    <source>
        <dbReference type="SAM" id="Coils"/>
    </source>
</evidence>
<dbReference type="GO" id="GO:0005886">
    <property type="term" value="C:plasma membrane"/>
    <property type="evidence" value="ECO:0007669"/>
    <property type="project" value="UniProtKB-SubCell"/>
</dbReference>
<evidence type="ECO:0000256" key="1">
    <source>
        <dbReference type="ARBA" id="ARBA00004377"/>
    </source>
</evidence>